<evidence type="ECO:0000313" key="4">
    <source>
        <dbReference type="Proteomes" id="UP000075683"/>
    </source>
</evidence>
<dbReference type="EMBL" id="QEWE01000014">
    <property type="protein sequence ID" value="REJ29433.1"/>
    <property type="molecule type" value="Genomic_DNA"/>
</dbReference>
<dbReference type="RefSeq" id="WP_020155597.1">
    <property type="nucleotide sequence ID" value="NZ_JBAIZG010000039.1"/>
</dbReference>
<feature type="domain" description="PRC-barrel" evidence="1">
    <location>
        <begin position="2"/>
        <end position="74"/>
    </location>
</feature>
<dbReference type="EMBL" id="LQYT01000083">
    <property type="protein sequence ID" value="KYD13215.1"/>
    <property type="molecule type" value="Genomic_DNA"/>
</dbReference>
<dbReference type="Proteomes" id="UP000075683">
    <property type="component" value="Unassembled WGS sequence"/>
</dbReference>
<dbReference type="PANTHER" id="PTHR40061">
    <property type="entry name" value="SPORULATION PROTEIN YLMC-RELATED"/>
    <property type="match status" value="1"/>
</dbReference>
<dbReference type="InterPro" id="IPR027275">
    <property type="entry name" value="PRC-brl_dom"/>
</dbReference>
<dbReference type="OrthoDB" id="6024937at2"/>
<protein>
    <submittedName>
        <fullName evidence="3">YlmC/YmxH family sporulation protein</fullName>
    </submittedName>
</protein>
<evidence type="ECO:0000313" key="5">
    <source>
        <dbReference type="Proteomes" id="UP000257014"/>
    </source>
</evidence>
<dbReference type="Proteomes" id="UP000257014">
    <property type="component" value="Unassembled WGS sequence"/>
</dbReference>
<dbReference type="STRING" id="301148.B4135_2962"/>
<dbReference type="SUPFAM" id="SSF50346">
    <property type="entry name" value="PRC-barrel domain"/>
    <property type="match status" value="1"/>
</dbReference>
<dbReference type="NCBIfam" id="TIGR02888">
    <property type="entry name" value="spore_YlmC_YmxH"/>
    <property type="match status" value="1"/>
</dbReference>
<evidence type="ECO:0000313" key="2">
    <source>
        <dbReference type="EMBL" id="KYD13215.1"/>
    </source>
</evidence>
<dbReference type="PANTHER" id="PTHR40061:SF1">
    <property type="entry name" value="SPORULATION PROTEIN YLMC-RELATED"/>
    <property type="match status" value="1"/>
</dbReference>
<dbReference type="InterPro" id="IPR014238">
    <property type="entry name" value="Spore_YlmC/YmxH"/>
</dbReference>
<evidence type="ECO:0000313" key="3">
    <source>
        <dbReference type="EMBL" id="REJ29433.1"/>
    </source>
</evidence>
<reference evidence="3 5" key="2">
    <citation type="submission" date="2018-03" db="EMBL/GenBank/DDBJ databases">
        <authorList>
            <person name="Keele B.F."/>
        </authorList>
    </citation>
    <scope>NUCLEOTIDE SEQUENCE [LARGE SCALE GENOMIC DNA]</scope>
    <source>
        <strain evidence="3">ZCTH4_d</strain>
    </source>
</reference>
<accession>A0A150LLT6</accession>
<organism evidence="2 4">
    <name type="scientific">Caldibacillus debilis</name>
    <dbReference type="NCBI Taxonomy" id="301148"/>
    <lineage>
        <taxon>Bacteria</taxon>
        <taxon>Bacillati</taxon>
        <taxon>Bacillota</taxon>
        <taxon>Bacilli</taxon>
        <taxon>Bacillales</taxon>
        <taxon>Bacillaceae</taxon>
        <taxon>Caldibacillus</taxon>
    </lineage>
</organism>
<dbReference type="Gene3D" id="2.30.30.240">
    <property type="entry name" value="PRC-barrel domain"/>
    <property type="match status" value="1"/>
</dbReference>
<gene>
    <name evidence="2" type="ORF">B4135_2962</name>
    <name evidence="3" type="ORF">C6P37_05695</name>
</gene>
<proteinExistence type="predicted"/>
<reference evidence="2 4" key="1">
    <citation type="submission" date="2016-01" db="EMBL/GenBank/DDBJ databases">
        <title>Draft Genome Sequences of Seven Thermophilic Sporeformers Isolated from Foods.</title>
        <authorList>
            <person name="Berendsen E.M."/>
            <person name="Wells-Bennik M.H."/>
            <person name="Krawcyk A.O."/>
            <person name="De Jong A."/>
            <person name="Holsappel S."/>
            <person name="Eijlander R.T."/>
            <person name="Kuipers O.P."/>
        </authorList>
    </citation>
    <scope>NUCLEOTIDE SEQUENCE [LARGE SCALE GENOMIC DNA]</scope>
    <source>
        <strain evidence="2 4">B4135</strain>
    </source>
</reference>
<evidence type="ECO:0000259" key="1">
    <source>
        <dbReference type="Pfam" id="PF05239"/>
    </source>
</evidence>
<comment type="caution">
    <text evidence="2">The sequence shown here is derived from an EMBL/GenBank/DDBJ whole genome shotgun (WGS) entry which is preliminary data.</text>
</comment>
<name>A0A150LLT6_9BACI</name>
<dbReference type="InterPro" id="IPR011033">
    <property type="entry name" value="PRC_barrel-like_sf"/>
</dbReference>
<dbReference type="AlphaFoldDB" id="A0A150LLT6"/>
<sequence>MYFFQLQAKEIINMTDGRRLGVVVDLDIEPESGKIKSLIVRKRFSLRNRKDGKEEYVIPWSGILKIGEDVLFVRLNDGGKRKI</sequence>
<dbReference type="Pfam" id="PF05239">
    <property type="entry name" value="PRC"/>
    <property type="match status" value="1"/>
</dbReference>